<keyword evidence="2" id="KW-0812">Transmembrane</keyword>
<accession>A0ABP9RNL7</accession>
<evidence type="ECO:0000256" key="1">
    <source>
        <dbReference type="SAM" id="MobiDB-lite"/>
    </source>
</evidence>
<comment type="caution">
    <text evidence="3">The sequence shown here is derived from an EMBL/GenBank/DDBJ whole genome shotgun (WGS) entry which is preliminary data.</text>
</comment>
<organism evidence="3 4">
    <name type="scientific">Rugosimonospora acidiphila</name>
    <dbReference type="NCBI Taxonomy" id="556531"/>
    <lineage>
        <taxon>Bacteria</taxon>
        <taxon>Bacillati</taxon>
        <taxon>Actinomycetota</taxon>
        <taxon>Actinomycetes</taxon>
        <taxon>Micromonosporales</taxon>
        <taxon>Micromonosporaceae</taxon>
        <taxon>Rugosimonospora</taxon>
    </lineage>
</organism>
<feature type="region of interest" description="Disordered" evidence="1">
    <location>
        <begin position="72"/>
        <end position="92"/>
    </location>
</feature>
<name>A0ABP9RNL7_9ACTN</name>
<reference evidence="4" key="1">
    <citation type="journal article" date="2019" name="Int. J. Syst. Evol. Microbiol.">
        <title>The Global Catalogue of Microorganisms (GCM) 10K type strain sequencing project: providing services to taxonomists for standard genome sequencing and annotation.</title>
        <authorList>
            <consortium name="The Broad Institute Genomics Platform"/>
            <consortium name="The Broad Institute Genome Sequencing Center for Infectious Disease"/>
            <person name="Wu L."/>
            <person name="Ma J."/>
        </authorList>
    </citation>
    <scope>NUCLEOTIDE SEQUENCE [LARGE SCALE GENOMIC DNA]</scope>
    <source>
        <strain evidence="4">JCM 18304</strain>
    </source>
</reference>
<keyword evidence="2" id="KW-1133">Transmembrane helix</keyword>
<evidence type="ECO:0000313" key="4">
    <source>
        <dbReference type="Proteomes" id="UP001501570"/>
    </source>
</evidence>
<sequence>MITSAEESQGDQLHSREVRYLLMMSFRALCLIAAALLVGLHAPLLWIWIPLCLVGMVLIPWFAVLLANDRPPRKRTQPSVPAPAQAAPEERAALTPGKEIRIIDADAIFKSDEILEPDQIFKPE</sequence>
<feature type="transmembrane region" description="Helical" evidence="2">
    <location>
        <begin position="46"/>
        <end position="67"/>
    </location>
</feature>
<dbReference type="Pfam" id="PF11298">
    <property type="entry name" value="DUF3099"/>
    <property type="match status" value="1"/>
</dbReference>
<evidence type="ECO:0000313" key="3">
    <source>
        <dbReference type="EMBL" id="GAA5181539.1"/>
    </source>
</evidence>
<dbReference type="InterPro" id="IPR021449">
    <property type="entry name" value="DUF3099"/>
</dbReference>
<feature type="transmembrane region" description="Helical" evidence="2">
    <location>
        <begin position="20"/>
        <end position="40"/>
    </location>
</feature>
<keyword evidence="4" id="KW-1185">Reference proteome</keyword>
<gene>
    <name evidence="3" type="ORF">GCM10023322_16440</name>
</gene>
<dbReference type="Proteomes" id="UP001501570">
    <property type="component" value="Unassembled WGS sequence"/>
</dbReference>
<evidence type="ECO:0000256" key="2">
    <source>
        <dbReference type="SAM" id="Phobius"/>
    </source>
</evidence>
<protein>
    <submittedName>
        <fullName evidence="3">DUF3099 domain-containing protein</fullName>
    </submittedName>
</protein>
<keyword evidence="2" id="KW-0472">Membrane</keyword>
<dbReference type="EMBL" id="BAABJQ010000004">
    <property type="protein sequence ID" value="GAA5181539.1"/>
    <property type="molecule type" value="Genomic_DNA"/>
</dbReference>
<proteinExistence type="predicted"/>